<evidence type="ECO:0000313" key="2">
    <source>
        <dbReference type="Proteomes" id="UP000005801"/>
    </source>
</evidence>
<proteinExistence type="predicted"/>
<sequence>MRLEWRRYAMDTVLGNLVPLASTVFDAWANRPTSNIAQFEYAQQAIAYLGMTLNESQLSTLFNGSHAAWQNFVEILEYSASQTEEREAIRALKGLEVLLRSQRFRDVADPEQQLAARFVLARAALYRVGEL</sequence>
<keyword evidence="2" id="KW-1185">Reference proteome</keyword>
<gene>
    <name evidence="1" type="ORF">PPSIR1_21189</name>
</gene>
<organism evidence="1 2">
    <name type="scientific">Plesiocystis pacifica SIR-1</name>
    <dbReference type="NCBI Taxonomy" id="391625"/>
    <lineage>
        <taxon>Bacteria</taxon>
        <taxon>Pseudomonadati</taxon>
        <taxon>Myxococcota</taxon>
        <taxon>Polyangia</taxon>
        <taxon>Nannocystales</taxon>
        <taxon>Nannocystaceae</taxon>
        <taxon>Plesiocystis</taxon>
    </lineage>
</organism>
<dbReference type="EMBL" id="ABCS01000018">
    <property type="protein sequence ID" value="EDM79584.1"/>
    <property type="molecule type" value="Genomic_DNA"/>
</dbReference>
<accession>A6G3H7</accession>
<evidence type="ECO:0000313" key="1">
    <source>
        <dbReference type="EMBL" id="EDM79584.1"/>
    </source>
</evidence>
<reference evidence="1 2" key="1">
    <citation type="submission" date="2007-06" db="EMBL/GenBank/DDBJ databases">
        <authorList>
            <person name="Shimkets L."/>
            <person name="Ferriera S."/>
            <person name="Johnson J."/>
            <person name="Kravitz S."/>
            <person name="Beeson K."/>
            <person name="Sutton G."/>
            <person name="Rogers Y.-H."/>
            <person name="Friedman R."/>
            <person name="Frazier M."/>
            <person name="Venter J.C."/>
        </authorList>
    </citation>
    <scope>NUCLEOTIDE SEQUENCE [LARGE SCALE GENOMIC DNA]</scope>
    <source>
        <strain evidence="1 2">SIR-1</strain>
    </source>
</reference>
<dbReference type="AlphaFoldDB" id="A6G3H7"/>
<dbReference type="STRING" id="391625.PPSIR1_21189"/>
<dbReference type="Proteomes" id="UP000005801">
    <property type="component" value="Unassembled WGS sequence"/>
</dbReference>
<name>A6G3H7_9BACT</name>
<comment type="caution">
    <text evidence="1">The sequence shown here is derived from an EMBL/GenBank/DDBJ whole genome shotgun (WGS) entry which is preliminary data.</text>
</comment>
<protein>
    <submittedName>
        <fullName evidence="1">Uncharacterized protein</fullName>
    </submittedName>
</protein>